<name>F9WPB3_TRYVY</name>
<feature type="compositionally biased region" description="Basic and acidic residues" evidence="1">
    <location>
        <begin position="252"/>
        <end position="270"/>
    </location>
</feature>
<proteinExistence type="predicted"/>
<dbReference type="EMBL" id="CAEX01003323">
    <property type="protein sequence ID" value="CCD19389.1"/>
    <property type="molecule type" value="Genomic_DNA"/>
</dbReference>
<evidence type="ECO:0000256" key="1">
    <source>
        <dbReference type="SAM" id="MobiDB-lite"/>
    </source>
</evidence>
<reference evidence="2 3" key="1">
    <citation type="journal article" date="2012" name="Proc. Natl. Acad. Sci. U.S.A.">
        <title>Antigenic diversity is generated by distinct evolutionary mechanisms in African trypanosome species.</title>
        <authorList>
            <person name="Jackson A.P."/>
            <person name="Berry A."/>
            <person name="Aslett M."/>
            <person name="Allison H.C."/>
            <person name="Burton P."/>
            <person name="Vavrova-Anderson J."/>
            <person name="Brown R."/>
            <person name="Browne H."/>
            <person name="Corton N."/>
            <person name="Hauser H."/>
            <person name="Gamble J."/>
            <person name="Gilderthorp R."/>
            <person name="Marcello L."/>
            <person name="McQuillan J."/>
            <person name="Otto T.D."/>
            <person name="Quail M.A."/>
            <person name="Sanders M.J."/>
            <person name="van Tonder A."/>
            <person name="Ginger M.L."/>
            <person name="Field M.C."/>
            <person name="Barry J.D."/>
            <person name="Hertz-Fowler C."/>
            <person name="Berriman M."/>
        </authorList>
    </citation>
    <scope>NUCLEOTIDE SEQUENCE</scope>
    <source>
        <strain evidence="2 3">Y486</strain>
    </source>
</reference>
<feature type="compositionally biased region" description="Basic residues" evidence="1">
    <location>
        <begin position="306"/>
        <end position="326"/>
    </location>
</feature>
<organism evidence="2 3">
    <name type="scientific">Trypanosoma vivax (strain Y486)</name>
    <dbReference type="NCBI Taxonomy" id="1055687"/>
    <lineage>
        <taxon>Eukaryota</taxon>
        <taxon>Discoba</taxon>
        <taxon>Euglenozoa</taxon>
        <taxon>Kinetoplastea</taxon>
        <taxon>Metakinetoplastina</taxon>
        <taxon>Trypanosomatida</taxon>
        <taxon>Trypanosomatidae</taxon>
        <taxon>Trypanosoma</taxon>
        <taxon>Duttonella</taxon>
    </lineage>
</organism>
<evidence type="ECO:0000313" key="2">
    <source>
        <dbReference type="EMBL" id="CCD19389.1"/>
    </source>
</evidence>
<sequence length="558" mass="62471">MRAPPPILTHLQNHFFDTKPPTALPRFRADFQASSSFAALLSPKTAPHIWPRQISQPHFPIAHPAVVIMALPFPFSRTPLLRRFYPTQTSRPKGRGFWASAWFLGFRALGQLHGRFSPLAVLGDFFPFTGRERKHHNKTAALEDTFPKGAIAFPDPHQNARKRRAIAGLKQGRAFALYGPPRAATKQSTRPPSPAAPASSPRSFRFRPPRRAPGDTPPTRRFAPPTARPRRATATGASREGTPTHGPASRLRGADRTRPVGRTFRTESAGEWRALGGPEIRRRSPPPRRKATARRPPPKPPAAQRRLPKRPKKGAPPRRSSARRKRSEPLRAPPVPIYCLPFGPSLVALFAFPLLREREKWGFRSFRQAPRGDRKESTPTAIRSAARKMGAGPPRRRRPVRHFGAFTKARRRPLGAAPRALRLGRKTKTARAFGCRLGEGKRLAKPAQKIAAQTYRPLRAAARKRSGPFAQIAEPVAFENSRARRIAVWTKQKTTTNQIDEAKLRARHPFISPEKPAPRRIPARFKQKSEAKPRVVGCLCCPKTERGKNRAAHESPRF</sequence>
<dbReference type="AlphaFoldDB" id="F9WPB3"/>
<dbReference type="Proteomes" id="UP000009027">
    <property type="component" value="Unassembled WGS sequence"/>
</dbReference>
<feature type="region of interest" description="Disordered" evidence="1">
    <location>
        <begin position="182"/>
        <end position="334"/>
    </location>
</feature>
<feature type="compositionally biased region" description="Basic residues" evidence="1">
    <location>
        <begin position="283"/>
        <end position="297"/>
    </location>
</feature>
<accession>F9WPB3</accession>
<protein>
    <submittedName>
        <fullName evidence="2">Uncharacterized protein</fullName>
    </submittedName>
</protein>
<gene>
    <name evidence="2" type="ORF">TvY486_0020920</name>
</gene>
<evidence type="ECO:0000313" key="3">
    <source>
        <dbReference type="Proteomes" id="UP000009027"/>
    </source>
</evidence>
<keyword evidence="3" id="KW-1185">Reference proteome</keyword>
<dbReference type="VEuPathDB" id="TriTrypDB:TvY486_0020920"/>